<gene>
    <name evidence="2" type="ORF">VI33_06055</name>
</gene>
<keyword evidence="1" id="KW-0472">Membrane</keyword>
<sequence length="163" mass="18756">MQILIKKYYTIMKILIYRTYFFTISIIFLLIYSGFANAEKNLPSLDLLIEEVQDKNDQLVIFKRCAAVYLTSSTTAKVRPDTAQFEKKLKGVAKFFIFLSIELAKSDGIHQDDNQIEKDIDDLYTYYLADIENNKDTDGSYKDGLLQQDLPVCSSIYEASKSL</sequence>
<feature type="transmembrane region" description="Helical" evidence="1">
    <location>
        <begin position="15"/>
        <end position="35"/>
    </location>
</feature>
<proteinExistence type="predicted"/>
<evidence type="ECO:0000313" key="2">
    <source>
        <dbReference type="EMBL" id="AKO66231.1"/>
    </source>
</evidence>
<keyword evidence="1" id="KW-1133">Transmembrane helix</keyword>
<dbReference type="EMBL" id="CP011002">
    <property type="protein sequence ID" value="AKO66231.1"/>
    <property type="molecule type" value="Genomic_DNA"/>
</dbReference>
<keyword evidence="3" id="KW-1185">Reference proteome</keyword>
<reference evidence="2 3" key="1">
    <citation type="submission" date="2015-03" db="EMBL/GenBank/DDBJ databases">
        <title>Comparative analysis of the OM43 clade including a novel species from Red Sea uncovers genomic and metabolic diversity among marine methylotrophs.</title>
        <authorList>
            <person name="Jimenez-Infante F."/>
            <person name="Ngugi D.K."/>
            <person name="Vinu M."/>
            <person name="Alam I."/>
            <person name="Kamau A."/>
            <person name="Blom J."/>
            <person name="Bajic V.B."/>
            <person name="Stingl U."/>
        </authorList>
    </citation>
    <scope>NUCLEOTIDE SEQUENCE [LARGE SCALE GENOMIC DNA]</scope>
    <source>
        <strain evidence="2 3">MBRSH7</strain>
    </source>
</reference>
<name>A0A0H4IZ02_9PROT</name>
<protein>
    <submittedName>
        <fullName evidence="2">Uncharacterized protein</fullName>
    </submittedName>
</protein>
<organism evidence="2 3">
    <name type="scientific">Methylophilales bacterium MBRS-H7</name>
    <dbReference type="NCBI Taxonomy" id="1623450"/>
    <lineage>
        <taxon>Bacteria</taxon>
        <taxon>Pseudomonadati</taxon>
        <taxon>Pseudomonadota</taxon>
        <taxon>Betaproteobacteria</taxon>
        <taxon>Nitrosomonadales</taxon>
        <taxon>OM43 clade</taxon>
    </lineage>
</organism>
<evidence type="ECO:0000256" key="1">
    <source>
        <dbReference type="SAM" id="Phobius"/>
    </source>
</evidence>
<keyword evidence="1" id="KW-0812">Transmembrane</keyword>
<evidence type="ECO:0000313" key="3">
    <source>
        <dbReference type="Proteomes" id="UP000066549"/>
    </source>
</evidence>
<accession>A0A0H4IZ02</accession>
<dbReference type="Proteomes" id="UP000066549">
    <property type="component" value="Chromosome"/>
</dbReference>
<dbReference type="AlphaFoldDB" id="A0A0H4IZ02"/>